<comment type="similarity">
    <text evidence="8 9">Belongs to the TRAP transporter small permease family.</text>
</comment>
<evidence type="ECO:0000256" key="6">
    <source>
        <dbReference type="ARBA" id="ARBA00022989"/>
    </source>
</evidence>
<dbReference type="PANTHER" id="PTHR35011">
    <property type="entry name" value="2,3-DIKETO-L-GULONATE TRAP TRANSPORTER SMALL PERMEASE PROTEIN YIAM"/>
    <property type="match status" value="1"/>
</dbReference>
<evidence type="ECO:0000313" key="11">
    <source>
        <dbReference type="EMBL" id="MFC3528117.1"/>
    </source>
</evidence>
<comment type="caution">
    <text evidence="11">The sequence shown here is derived from an EMBL/GenBank/DDBJ whole genome shotgun (WGS) entry which is preliminary data.</text>
</comment>
<feature type="transmembrane region" description="Helical" evidence="9">
    <location>
        <begin position="87"/>
        <end position="109"/>
    </location>
</feature>
<organism evidence="11 12">
    <name type="scientific">Paracoccus mangrovi</name>
    <dbReference type="NCBI Taxonomy" id="1715645"/>
    <lineage>
        <taxon>Bacteria</taxon>
        <taxon>Pseudomonadati</taxon>
        <taxon>Pseudomonadota</taxon>
        <taxon>Alphaproteobacteria</taxon>
        <taxon>Rhodobacterales</taxon>
        <taxon>Paracoccaceae</taxon>
        <taxon>Paracoccus</taxon>
    </lineage>
</organism>
<dbReference type="Pfam" id="PF04290">
    <property type="entry name" value="DctQ"/>
    <property type="match status" value="1"/>
</dbReference>
<accession>A0ABV7R319</accession>
<evidence type="ECO:0000256" key="2">
    <source>
        <dbReference type="ARBA" id="ARBA00022448"/>
    </source>
</evidence>
<keyword evidence="6 9" id="KW-1133">Transmembrane helix</keyword>
<keyword evidence="2 9" id="KW-0813">Transport</keyword>
<dbReference type="Proteomes" id="UP001595721">
    <property type="component" value="Unassembled WGS sequence"/>
</dbReference>
<comment type="subcellular location">
    <subcellularLocation>
        <location evidence="1 9">Cell inner membrane</location>
        <topology evidence="1 9">Multi-pass membrane protein</topology>
    </subcellularLocation>
</comment>
<protein>
    <recommendedName>
        <fullName evidence="9">TRAP transporter small permease protein</fullName>
    </recommendedName>
</protein>
<feature type="transmembrane region" description="Helical" evidence="9">
    <location>
        <begin position="129"/>
        <end position="153"/>
    </location>
</feature>
<evidence type="ECO:0000259" key="10">
    <source>
        <dbReference type="Pfam" id="PF04290"/>
    </source>
</evidence>
<keyword evidence="12" id="KW-1185">Reference proteome</keyword>
<evidence type="ECO:0000256" key="8">
    <source>
        <dbReference type="ARBA" id="ARBA00038436"/>
    </source>
</evidence>
<evidence type="ECO:0000256" key="4">
    <source>
        <dbReference type="ARBA" id="ARBA00022519"/>
    </source>
</evidence>
<evidence type="ECO:0000256" key="5">
    <source>
        <dbReference type="ARBA" id="ARBA00022692"/>
    </source>
</evidence>
<comment type="subunit">
    <text evidence="9">The complex comprises the extracytoplasmic solute receptor protein and the two transmembrane proteins.</text>
</comment>
<dbReference type="EMBL" id="JBHRXJ010000004">
    <property type="protein sequence ID" value="MFC3528117.1"/>
    <property type="molecule type" value="Genomic_DNA"/>
</dbReference>
<feature type="domain" description="Tripartite ATP-independent periplasmic transporters DctQ component" evidence="10">
    <location>
        <begin position="24"/>
        <end position="153"/>
    </location>
</feature>
<dbReference type="PANTHER" id="PTHR35011:SF2">
    <property type="entry name" value="2,3-DIKETO-L-GULONATE TRAP TRANSPORTER SMALL PERMEASE PROTEIN YIAM"/>
    <property type="match status" value="1"/>
</dbReference>
<name>A0ABV7R319_9RHOB</name>
<evidence type="ECO:0000256" key="9">
    <source>
        <dbReference type="RuleBase" id="RU369079"/>
    </source>
</evidence>
<evidence type="ECO:0000313" key="12">
    <source>
        <dbReference type="Proteomes" id="UP001595721"/>
    </source>
</evidence>
<comment type="function">
    <text evidence="9">Part of the tripartite ATP-independent periplasmic (TRAP) transport system.</text>
</comment>
<dbReference type="InterPro" id="IPR007387">
    <property type="entry name" value="TRAP_DctQ"/>
</dbReference>
<sequence>MLYRLKTLIEHCLLVIISTLLAVMVVLMLWQVFTRYFLATPALFTEESLRFIMIWTGLLGTAYCFGTRQHLALELLPSMAPPPVRRALGVFNGLVTIGFAVATMFFGGWKASVSAMQQLSPIMQIPIGYVYLVLPIAAVLIVILIGIEIVGLITGQHETPSDAQEAM</sequence>
<dbReference type="RefSeq" id="WP_377743758.1">
    <property type="nucleotide sequence ID" value="NZ_JBHRXJ010000004.1"/>
</dbReference>
<feature type="transmembrane region" description="Helical" evidence="9">
    <location>
        <begin position="48"/>
        <end position="66"/>
    </location>
</feature>
<evidence type="ECO:0000256" key="3">
    <source>
        <dbReference type="ARBA" id="ARBA00022475"/>
    </source>
</evidence>
<keyword evidence="3" id="KW-1003">Cell membrane</keyword>
<gene>
    <name evidence="11" type="ORF">ACFOMH_07990</name>
</gene>
<keyword evidence="4 9" id="KW-0997">Cell inner membrane</keyword>
<reference evidence="12" key="1">
    <citation type="journal article" date="2019" name="Int. J. Syst. Evol. Microbiol.">
        <title>The Global Catalogue of Microorganisms (GCM) 10K type strain sequencing project: providing services to taxonomists for standard genome sequencing and annotation.</title>
        <authorList>
            <consortium name="The Broad Institute Genomics Platform"/>
            <consortium name="The Broad Institute Genome Sequencing Center for Infectious Disease"/>
            <person name="Wu L."/>
            <person name="Ma J."/>
        </authorList>
    </citation>
    <scope>NUCLEOTIDE SEQUENCE [LARGE SCALE GENOMIC DNA]</scope>
    <source>
        <strain evidence="12">KCTC 42899</strain>
    </source>
</reference>
<proteinExistence type="inferred from homology"/>
<keyword evidence="5 9" id="KW-0812">Transmembrane</keyword>
<feature type="transmembrane region" description="Helical" evidence="9">
    <location>
        <begin position="12"/>
        <end position="33"/>
    </location>
</feature>
<dbReference type="InterPro" id="IPR055348">
    <property type="entry name" value="DctQ"/>
</dbReference>
<evidence type="ECO:0000256" key="7">
    <source>
        <dbReference type="ARBA" id="ARBA00023136"/>
    </source>
</evidence>
<keyword evidence="7 9" id="KW-0472">Membrane</keyword>
<evidence type="ECO:0000256" key="1">
    <source>
        <dbReference type="ARBA" id="ARBA00004429"/>
    </source>
</evidence>